<proteinExistence type="predicted"/>
<gene>
    <name evidence="1" type="ORF">H9945_01970</name>
</gene>
<accession>A0A9D2M5V2</accession>
<dbReference type="EMBL" id="DWYG01000019">
    <property type="protein sequence ID" value="HJB41249.1"/>
    <property type="molecule type" value="Genomic_DNA"/>
</dbReference>
<dbReference type="AlphaFoldDB" id="A0A9D2M5V2"/>
<protein>
    <submittedName>
        <fullName evidence="1">Uncharacterized protein</fullName>
    </submittedName>
</protein>
<name>A0A9D2M5V2_9FIRM</name>
<feature type="non-terminal residue" evidence="1">
    <location>
        <position position="1"/>
    </location>
</feature>
<sequence>MTEHIGTRAMTVDTLLDEQKLQLMLAAMEGRDNAAALREQLLELAARAGAQRQALEKLARQRYFGAGRLLRAFPHMQVPDHAEAVARLRTATARLTRQLRDHMGGRRQK</sequence>
<dbReference type="Proteomes" id="UP000886803">
    <property type="component" value="Unassembled WGS sequence"/>
</dbReference>
<comment type="caution">
    <text evidence="1">The sequence shown here is derived from an EMBL/GenBank/DDBJ whole genome shotgun (WGS) entry which is preliminary data.</text>
</comment>
<evidence type="ECO:0000313" key="1">
    <source>
        <dbReference type="EMBL" id="HJB41249.1"/>
    </source>
</evidence>
<evidence type="ECO:0000313" key="2">
    <source>
        <dbReference type="Proteomes" id="UP000886803"/>
    </source>
</evidence>
<organism evidence="1 2">
    <name type="scientific">Candidatus Gemmiger avicola</name>
    <dbReference type="NCBI Taxonomy" id="2838605"/>
    <lineage>
        <taxon>Bacteria</taxon>
        <taxon>Bacillati</taxon>
        <taxon>Bacillota</taxon>
        <taxon>Clostridia</taxon>
        <taxon>Eubacteriales</taxon>
        <taxon>Gemmiger</taxon>
    </lineage>
</organism>
<reference evidence="1" key="2">
    <citation type="submission" date="2021-04" db="EMBL/GenBank/DDBJ databases">
        <authorList>
            <person name="Gilroy R."/>
        </authorList>
    </citation>
    <scope>NUCLEOTIDE SEQUENCE</scope>
    <source>
        <strain evidence="1">ChiBcec8-13705</strain>
    </source>
</reference>
<reference evidence="1" key="1">
    <citation type="journal article" date="2021" name="PeerJ">
        <title>Extensive microbial diversity within the chicken gut microbiome revealed by metagenomics and culture.</title>
        <authorList>
            <person name="Gilroy R."/>
            <person name="Ravi A."/>
            <person name="Getino M."/>
            <person name="Pursley I."/>
            <person name="Horton D.L."/>
            <person name="Alikhan N.F."/>
            <person name="Baker D."/>
            <person name="Gharbi K."/>
            <person name="Hall N."/>
            <person name="Watson M."/>
            <person name="Adriaenssens E.M."/>
            <person name="Foster-Nyarko E."/>
            <person name="Jarju S."/>
            <person name="Secka A."/>
            <person name="Antonio M."/>
            <person name="Oren A."/>
            <person name="Chaudhuri R.R."/>
            <person name="La Ragione R."/>
            <person name="Hildebrand F."/>
            <person name="Pallen M.J."/>
        </authorList>
    </citation>
    <scope>NUCLEOTIDE SEQUENCE</scope>
    <source>
        <strain evidence="1">ChiBcec8-13705</strain>
    </source>
</reference>